<keyword evidence="3" id="KW-1185">Reference proteome</keyword>
<name>A0ABT6JWJ1_9GAMM</name>
<sequence>MPVRLQLSRRRGWRLPDDAVSVARPTRWGNPFRIGIDGDAATCVARFRDWMLADPARVNAARVALRGRDLACWCAPDAPCHAEVLLELANR</sequence>
<protein>
    <submittedName>
        <fullName evidence="2">DUF4326 domain-containing protein</fullName>
    </submittedName>
</protein>
<comment type="caution">
    <text evidence="2">The sequence shown here is derived from an EMBL/GenBank/DDBJ whole genome shotgun (WGS) entry which is preliminary data.</text>
</comment>
<dbReference type="RefSeq" id="WP_280579671.1">
    <property type="nucleotide sequence ID" value="NZ_JARXRO010000020.1"/>
</dbReference>
<dbReference type="Proteomes" id="UP001156873">
    <property type="component" value="Unassembled WGS sequence"/>
</dbReference>
<organism evidence="2 3">
    <name type="scientific">Luteimonas kalidii</name>
    <dbReference type="NCBI Taxonomy" id="3042025"/>
    <lineage>
        <taxon>Bacteria</taxon>
        <taxon>Pseudomonadati</taxon>
        <taxon>Pseudomonadota</taxon>
        <taxon>Gammaproteobacteria</taxon>
        <taxon>Lysobacterales</taxon>
        <taxon>Lysobacteraceae</taxon>
        <taxon>Luteimonas</taxon>
    </lineage>
</organism>
<proteinExistence type="predicted"/>
<accession>A0ABT6JWJ1</accession>
<evidence type="ECO:0000313" key="3">
    <source>
        <dbReference type="Proteomes" id="UP001156873"/>
    </source>
</evidence>
<reference evidence="2 3" key="1">
    <citation type="submission" date="2023-04" db="EMBL/GenBank/DDBJ databases">
        <title>Luteimonas sp. M1R5S59.</title>
        <authorList>
            <person name="Sun J.-Q."/>
        </authorList>
    </citation>
    <scope>NUCLEOTIDE SEQUENCE [LARGE SCALE GENOMIC DNA]</scope>
    <source>
        <strain evidence="2 3">M1R5S59</strain>
    </source>
</reference>
<dbReference type="InterPro" id="IPR025475">
    <property type="entry name" value="DUF4326"/>
</dbReference>
<evidence type="ECO:0000313" key="2">
    <source>
        <dbReference type="EMBL" id="MDH5835059.1"/>
    </source>
</evidence>
<dbReference type="Pfam" id="PF14216">
    <property type="entry name" value="DUF4326"/>
    <property type="match status" value="1"/>
</dbReference>
<feature type="domain" description="DUF4326" evidence="1">
    <location>
        <begin position="9"/>
        <end position="87"/>
    </location>
</feature>
<gene>
    <name evidence="2" type="ORF">QFW81_14175</name>
</gene>
<dbReference type="EMBL" id="JARXRO010000020">
    <property type="protein sequence ID" value="MDH5835059.1"/>
    <property type="molecule type" value="Genomic_DNA"/>
</dbReference>
<evidence type="ECO:0000259" key="1">
    <source>
        <dbReference type="Pfam" id="PF14216"/>
    </source>
</evidence>